<keyword evidence="1" id="KW-1133">Transmembrane helix</keyword>
<dbReference type="AlphaFoldDB" id="A0A1N7FBR3"/>
<dbReference type="RefSeq" id="WP_143734538.1">
    <property type="nucleotide sequence ID" value="NZ_CP192071.1"/>
</dbReference>
<accession>A0A1N7FBR3</accession>
<organism evidence="2 3">
    <name type="scientific">Microbispora rosea</name>
    <dbReference type="NCBI Taxonomy" id="58117"/>
    <lineage>
        <taxon>Bacteria</taxon>
        <taxon>Bacillati</taxon>
        <taxon>Actinomycetota</taxon>
        <taxon>Actinomycetes</taxon>
        <taxon>Streptosporangiales</taxon>
        <taxon>Streptosporangiaceae</taxon>
        <taxon>Microbispora</taxon>
    </lineage>
</organism>
<dbReference type="EMBL" id="FTNI01000021">
    <property type="protein sequence ID" value="SIR97791.1"/>
    <property type="molecule type" value="Genomic_DNA"/>
</dbReference>
<dbReference type="GeneID" id="97497695"/>
<keyword evidence="1" id="KW-0472">Membrane</keyword>
<evidence type="ECO:0000313" key="2">
    <source>
        <dbReference type="EMBL" id="SIR97791.1"/>
    </source>
</evidence>
<dbReference type="Proteomes" id="UP000186096">
    <property type="component" value="Unassembled WGS sequence"/>
</dbReference>
<keyword evidence="3" id="KW-1185">Reference proteome</keyword>
<proteinExistence type="predicted"/>
<feature type="transmembrane region" description="Helical" evidence="1">
    <location>
        <begin position="46"/>
        <end position="65"/>
    </location>
</feature>
<keyword evidence="1" id="KW-0812">Transmembrane</keyword>
<name>A0A1N7FBR3_9ACTN</name>
<protein>
    <submittedName>
        <fullName evidence="2">Uncharacterized protein</fullName>
    </submittedName>
</protein>
<evidence type="ECO:0000256" key="1">
    <source>
        <dbReference type="SAM" id="Phobius"/>
    </source>
</evidence>
<dbReference type="OrthoDB" id="3541220at2"/>
<feature type="transmembrane region" description="Helical" evidence="1">
    <location>
        <begin position="21"/>
        <end position="40"/>
    </location>
</feature>
<gene>
    <name evidence="2" type="ORF">SAMN05421833_121109</name>
</gene>
<sequence length="82" mass="8895">MTEEQRSPTGKPMVEATPMDVIRVRIASFALVFCFAVLVLSFVGRIWVLTAVVVAIMAVIAIYMASAVRKQKRLGGGPQSRG</sequence>
<evidence type="ECO:0000313" key="3">
    <source>
        <dbReference type="Proteomes" id="UP000186096"/>
    </source>
</evidence>
<reference evidence="3" key="1">
    <citation type="submission" date="2017-01" db="EMBL/GenBank/DDBJ databases">
        <authorList>
            <person name="Varghese N."/>
            <person name="Submissions S."/>
        </authorList>
    </citation>
    <scope>NUCLEOTIDE SEQUENCE [LARGE SCALE GENOMIC DNA]</scope>
    <source>
        <strain evidence="3">ATCC 12950</strain>
    </source>
</reference>
<dbReference type="STRING" id="58117.SAMN05421833_121109"/>